<evidence type="ECO:0000256" key="4">
    <source>
        <dbReference type="ARBA" id="ARBA00022729"/>
    </source>
</evidence>
<dbReference type="GO" id="GO:0052876">
    <property type="term" value="F:methylamine dehydrogenase (amicyanin) activity"/>
    <property type="evidence" value="ECO:0007669"/>
    <property type="project" value="UniProtKB-EC"/>
</dbReference>
<evidence type="ECO:0000256" key="9">
    <source>
        <dbReference type="SAM" id="SignalP"/>
    </source>
</evidence>
<name>A0A7X0JVK5_9GAMM</name>
<evidence type="ECO:0000256" key="5">
    <source>
        <dbReference type="ARBA" id="ARBA00022764"/>
    </source>
</evidence>
<dbReference type="EMBL" id="JACHHT010000002">
    <property type="protein sequence ID" value="MBB6522096.1"/>
    <property type="molecule type" value="Genomic_DNA"/>
</dbReference>
<keyword evidence="11" id="KW-1185">Reference proteome</keyword>
<keyword evidence="7 10" id="KW-0560">Oxidoreductase</keyword>
<evidence type="ECO:0000313" key="10">
    <source>
        <dbReference type="EMBL" id="MBB6522096.1"/>
    </source>
</evidence>
<dbReference type="InterPro" id="IPR011044">
    <property type="entry name" value="Quino_amine_DH_bsu"/>
</dbReference>
<evidence type="ECO:0000256" key="3">
    <source>
        <dbReference type="ARBA" id="ARBA00022448"/>
    </source>
</evidence>
<evidence type="ECO:0000256" key="8">
    <source>
        <dbReference type="PIRSR" id="PIRSR609451-50"/>
    </source>
</evidence>
<keyword evidence="6" id="KW-0249">Electron transport</keyword>
<evidence type="ECO:0000256" key="2">
    <source>
        <dbReference type="ARBA" id="ARBA00010548"/>
    </source>
</evidence>
<dbReference type="SUPFAM" id="SSF50969">
    <property type="entry name" value="YVTN repeat-like/Quinoprotein amine dehydrogenase"/>
    <property type="match status" value="1"/>
</dbReference>
<dbReference type="AlphaFoldDB" id="A0A7X0JVK5"/>
<keyword evidence="5" id="KW-0574">Periplasm</keyword>
<gene>
    <name evidence="10" type="ORF">HNR48_002381</name>
</gene>
<dbReference type="EC" id="1.4.9.1" evidence="10"/>
<dbReference type="InParanoid" id="A0A7X0JVK5"/>
<evidence type="ECO:0000256" key="7">
    <source>
        <dbReference type="ARBA" id="ARBA00023002"/>
    </source>
</evidence>
<dbReference type="GO" id="GO:0030058">
    <property type="term" value="F:aliphatic amine dehydrogenase activity"/>
    <property type="evidence" value="ECO:0007669"/>
    <property type="project" value="InterPro"/>
</dbReference>
<feature type="disulfide bond" evidence="8">
    <location>
        <begin position="204"/>
        <end position="219"/>
    </location>
</feature>
<proteinExistence type="inferred from homology"/>
<evidence type="ECO:0000313" key="11">
    <source>
        <dbReference type="Proteomes" id="UP000528457"/>
    </source>
</evidence>
<comment type="similarity">
    <text evidence="2">Belongs to the aromatic amine dehydrogenase heavy chain family.</text>
</comment>
<evidence type="ECO:0000256" key="1">
    <source>
        <dbReference type="ARBA" id="ARBA00004418"/>
    </source>
</evidence>
<comment type="subcellular location">
    <subcellularLocation>
        <location evidence="1">Periplasm</location>
    </subcellularLocation>
</comment>
<dbReference type="GO" id="GO:0042597">
    <property type="term" value="C:periplasmic space"/>
    <property type="evidence" value="ECO:0007669"/>
    <property type="project" value="UniProtKB-SubCell"/>
</dbReference>
<feature type="signal peptide" evidence="9">
    <location>
        <begin position="1"/>
        <end position="28"/>
    </location>
</feature>
<protein>
    <submittedName>
        <fullName evidence="10">Methylamine dehydrogenase heavy chain</fullName>
        <ecNumber evidence="10">1.4.9.1</ecNumber>
    </submittedName>
</protein>
<dbReference type="Proteomes" id="UP000528457">
    <property type="component" value="Unassembled WGS sequence"/>
</dbReference>
<reference evidence="10 11" key="1">
    <citation type="submission" date="2020-08" db="EMBL/GenBank/DDBJ databases">
        <title>Genomic Encyclopedia of Type Strains, Phase IV (KMG-IV): sequencing the most valuable type-strain genomes for metagenomic binning, comparative biology and taxonomic classification.</title>
        <authorList>
            <person name="Goeker M."/>
        </authorList>
    </citation>
    <scope>NUCLEOTIDE SEQUENCE [LARGE SCALE GENOMIC DNA]</scope>
    <source>
        <strain evidence="10 11">DSM 22368</strain>
    </source>
</reference>
<accession>A0A7X0JVK5</accession>
<dbReference type="RefSeq" id="WP_166846770.1">
    <property type="nucleotide sequence ID" value="NZ_JAAONY010000002.1"/>
</dbReference>
<keyword evidence="8" id="KW-1015">Disulfide bond</keyword>
<keyword evidence="3" id="KW-0813">Transport</keyword>
<organism evidence="10 11">
    <name type="scientific">Pseudoteredinibacter isoporae</name>
    <dbReference type="NCBI Taxonomy" id="570281"/>
    <lineage>
        <taxon>Bacteria</taxon>
        <taxon>Pseudomonadati</taxon>
        <taxon>Pseudomonadota</taxon>
        <taxon>Gammaproteobacteria</taxon>
        <taxon>Cellvibrionales</taxon>
        <taxon>Cellvibrionaceae</taxon>
        <taxon>Pseudoteredinibacter</taxon>
    </lineage>
</organism>
<keyword evidence="4 9" id="KW-0732">Signal</keyword>
<feature type="chain" id="PRO_5030936698" evidence="9">
    <location>
        <begin position="29"/>
        <end position="407"/>
    </location>
</feature>
<dbReference type="Gene3D" id="2.130.10.10">
    <property type="entry name" value="YVTN repeat-like/Quinoprotein amine dehydrogenase"/>
    <property type="match status" value="1"/>
</dbReference>
<sequence length="407" mass="44894">MKSLRSALRLGACSVLASSVLLSSLAFAAAKQAPEKAPRPDLPPLPIEETGAVRTLPANFPESWMYVDEAAFFSMFGGKIILLDVDEKNPTKRIKAIADKNLLGNFKAAQNRNEFYIMESFHARGSRGPREDVLAIYDKNTFKILKEIVWEDATRLTALPERYSMGLSKDERFLYVANFSPAASFSVVDLDTREVVDVIGTPGCVLTYPTGERSVTSLCSNGGLLTTVLDKSGKKASQQRIKPFFDTDKTPIFERPAIIDGMAYFPGFAGKMHTVDLRGEVAKFVETWELVTAEERKTNWRPGGLVLNDKDDQGLMYIIAHENGADGTQTHGGSHVWIIDPKTKKRLRKIKLPGWGISIAVTRGKQPKLVVTNGDLNLDIIDPKDGSLIQTISDFGNVTPLLVNKAY</sequence>
<evidence type="ECO:0000256" key="6">
    <source>
        <dbReference type="ARBA" id="ARBA00022982"/>
    </source>
</evidence>
<comment type="caution">
    <text evidence="10">The sequence shown here is derived from an EMBL/GenBank/DDBJ whole genome shotgun (WGS) entry which is preliminary data.</text>
</comment>
<dbReference type="InterPro" id="IPR009451">
    <property type="entry name" value="Metamine_DH_Hvc"/>
</dbReference>
<dbReference type="InterPro" id="IPR015943">
    <property type="entry name" value="WD40/YVTN_repeat-like_dom_sf"/>
</dbReference>
<dbReference type="Pfam" id="PF06433">
    <property type="entry name" value="Me-amine-dh_H"/>
    <property type="match status" value="1"/>
</dbReference>